<protein>
    <submittedName>
        <fullName evidence="1">Uncharacterized protein</fullName>
    </submittedName>
</protein>
<evidence type="ECO:0000313" key="1">
    <source>
        <dbReference type="EnsemblPlants" id="AVESA.00010b.r2.1AG0064100.1.CDS"/>
    </source>
</evidence>
<sequence>MELSLVSAKASPRAAAAAATSSPLLPSPTRGRARLGGRRFRCVAAAAKGEDVFGGQKELTGVQPLVEALPPVARAALELAVVAAAATAGYSLGTRYGGGSRTASIAGAAVLGAAGLAGAAAVNSVVPEVAAVGLHNYVAGRDDPTELEAAEVEAIASKYGVGTQDAAFKSELCDLYASFVYSVIPPGHGDLKGNEVEAIIKFKRALGLDDVDAANMHMTVGRRLYRERLDAFQKLIFVSNLVFGDASEFILPWKHLFGITDYQIDIAMRENAKSLYALELKSIGRGLDIGTLIEVRRVQIAYKLFDEIAADMFREHAKSLIQENISSALSILKSNPGSTNIPTEVISEVNSILAFNSLLTVLSKFPQGDRFARGLGPVSLAGDFDHDRMVGDLKILYAAYATEILSDGNLDDEKFVRLSELRNIFGLGKREAEAIIEGVTSNVKSQVPA</sequence>
<keyword evidence="2" id="KW-1185">Reference proteome</keyword>
<reference evidence="1" key="1">
    <citation type="submission" date="2021-05" db="EMBL/GenBank/DDBJ databases">
        <authorList>
            <person name="Scholz U."/>
            <person name="Mascher M."/>
            <person name="Fiebig A."/>
        </authorList>
    </citation>
    <scope>NUCLEOTIDE SEQUENCE [LARGE SCALE GENOMIC DNA]</scope>
</reference>
<evidence type="ECO:0000313" key="2">
    <source>
        <dbReference type="Proteomes" id="UP001732700"/>
    </source>
</evidence>
<dbReference type="Proteomes" id="UP001732700">
    <property type="component" value="Chromosome 1A"/>
</dbReference>
<accession>A0ACD5TJ72</accession>
<name>A0ACD5TJ72_AVESA</name>
<dbReference type="EnsemblPlants" id="AVESA.00010b.r2.1AG0064100.1">
    <property type="protein sequence ID" value="AVESA.00010b.r2.1AG0064100.1.CDS"/>
    <property type="gene ID" value="AVESA.00010b.r2.1AG0064100"/>
</dbReference>
<reference evidence="1" key="2">
    <citation type="submission" date="2025-09" db="UniProtKB">
        <authorList>
            <consortium name="EnsemblPlants"/>
        </authorList>
    </citation>
    <scope>IDENTIFICATION</scope>
</reference>
<organism evidence="1 2">
    <name type="scientific">Avena sativa</name>
    <name type="common">Oat</name>
    <dbReference type="NCBI Taxonomy" id="4498"/>
    <lineage>
        <taxon>Eukaryota</taxon>
        <taxon>Viridiplantae</taxon>
        <taxon>Streptophyta</taxon>
        <taxon>Embryophyta</taxon>
        <taxon>Tracheophyta</taxon>
        <taxon>Spermatophyta</taxon>
        <taxon>Magnoliopsida</taxon>
        <taxon>Liliopsida</taxon>
        <taxon>Poales</taxon>
        <taxon>Poaceae</taxon>
        <taxon>BOP clade</taxon>
        <taxon>Pooideae</taxon>
        <taxon>Poodae</taxon>
        <taxon>Poeae</taxon>
        <taxon>Poeae Chloroplast Group 1 (Aveneae type)</taxon>
        <taxon>Aveninae</taxon>
        <taxon>Avena</taxon>
    </lineage>
</organism>
<proteinExistence type="predicted"/>